<gene>
    <name evidence="1" type="ORF">ACFQ1T_04810</name>
</gene>
<dbReference type="PANTHER" id="PTHR38767">
    <property type="entry name" value="DNA POLYMERASE III SUBUNIT CHI"/>
    <property type="match status" value="1"/>
</dbReference>
<evidence type="ECO:0000313" key="1">
    <source>
        <dbReference type="EMBL" id="MFD0929097.1"/>
    </source>
</evidence>
<proteinExistence type="predicted"/>
<dbReference type="RefSeq" id="WP_194748806.1">
    <property type="nucleotide sequence ID" value="NZ_JBHTJW010000002.1"/>
</dbReference>
<dbReference type="Pfam" id="PF04364">
    <property type="entry name" value="DNA_pol3_chi"/>
    <property type="match status" value="1"/>
</dbReference>
<organism evidence="1 2">
    <name type="scientific">Methylophilus glucosoxydans</name>
    <dbReference type="NCBI Taxonomy" id="752553"/>
    <lineage>
        <taxon>Bacteria</taxon>
        <taxon>Pseudomonadati</taxon>
        <taxon>Pseudomonadota</taxon>
        <taxon>Betaproteobacteria</taxon>
        <taxon>Nitrosomonadales</taxon>
        <taxon>Methylophilaceae</taxon>
        <taxon>Methylophilus</taxon>
    </lineage>
</organism>
<dbReference type="PANTHER" id="PTHR38767:SF1">
    <property type="entry name" value="DNA POLYMERASE III SUBUNIT CHI"/>
    <property type="match status" value="1"/>
</dbReference>
<dbReference type="Proteomes" id="UP001597106">
    <property type="component" value="Unassembled WGS sequence"/>
</dbReference>
<dbReference type="Gene3D" id="3.40.50.10110">
    <property type="entry name" value="DNA polymerase III subunit chi"/>
    <property type="match status" value="1"/>
</dbReference>
<evidence type="ECO:0000313" key="2">
    <source>
        <dbReference type="Proteomes" id="UP001597106"/>
    </source>
</evidence>
<keyword evidence="2" id="KW-1185">Reference proteome</keyword>
<dbReference type="InterPro" id="IPR007459">
    <property type="entry name" value="DNA_pol3_chi"/>
</dbReference>
<reference evidence="2" key="1">
    <citation type="journal article" date="2019" name="Int. J. Syst. Evol. Microbiol.">
        <title>The Global Catalogue of Microorganisms (GCM) 10K type strain sequencing project: providing services to taxonomists for standard genome sequencing and annotation.</title>
        <authorList>
            <consortium name="The Broad Institute Genomics Platform"/>
            <consortium name="The Broad Institute Genome Sequencing Center for Infectious Disease"/>
            <person name="Wu L."/>
            <person name="Ma J."/>
        </authorList>
    </citation>
    <scope>NUCLEOTIDE SEQUENCE [LARGE SCALE GENOMIC DNA]</scope>
    <source>
        <strain evidence="2">CCUG 59685</strain>
    </source>
</reference>
<dbReference type="EMBL" id="JBHTJW010000002">
    <property type="protein sequence ID" value="MFD0929097.1"/>
    <property type="molecule type" value="Genomic_DNA"/>
</dbReference>
<dbReference type="SUPFAM" id="SSF102400">
    <property type="entry name" value="DNA polymerase III chi subunit"/>
    <property type="match status" value="1"/>
</dbReference>
<comment type="caution">
    <text evidence="1">The sequence shown here is derived from an EMBL/GenBank/DDBJ whole genome shotgun (WGS) entry which is preliminary data.</text>
</comment>
<name>A0ABW3GKF9_9PROT</name>
<sequence length="142" mass="16580">MTKIRFYTDVPDTPALMQHLISQAFSRQRSVTVYLSDRQQAEQLSTQLWQQPVEGFLPHVLADADHAALTPVQIAWAPEQIRQDDLLFNCQTALPKFFSRFRHVFEIIGQDETEKAAGRQRWAFYRDRGYEIQHIKSMQSQA</sequence>
<accession>A0ABW3GKF9</accession>
<protein>
    <submittedName>
        <fullName evidence="1">DNA polymerase III subunit chi</fullName>
    </submittedName>
</protein>
<dbReference type="InterPro" id="IPR036768">
    <property type="entry name" value="PolIII_chi_sf"/>
</dbReference>